<dbReference type="OrthoDB" id="9776634at2"/>
<organism evidence="3 4">
    <name type="scientific">Umboniibacter marinipuniceus</name>
    <dbReference type="NCBI Taxonomy" id="569599"/>
    <lineage>
        <taxon>Bacteria</taxon>
        <taxon>Pseudomonadati</taxon>
        <taxon>Pseudomonadota</taxon>
        <taxon>Gammaproteobacteria</taxon>
        <taxon>Cellvibrionales</taxon>
        <taxon>Cellvibrionaceae</taxon>
        <taxon>Umboniibacter</taxon>
    </lineage>
</organism>
<evidence type="ECO:0000259" key="2">
    <source>
        <dbReference type="Pfam" id="PF01712"/>
    </source>
</evidence>
<dbReference type="InterPro" id="IPR002624">
    <property type="entry name" value="DCK/DGK"/>
</dbReference>
<keyword evidence="4" id="KW-1185">Reference proteome</keyword>
<keyword evidence="3" id="KW-0808">Transferase</keyword>
<dbReference type="Pfam" id="PF01712">
    <property type="entry name" value="dNK"/>
    <property type="match status" value="1"/>
</dbReference>
<evidence type="ECO:0000313" key="4">
    <source>
        <dbReference type="Proteomes" id="UP000267187"/>
    </source>
</evidence>
<feature type="active site" description="Proton acceptor" evidence="1">
    <location>
        <position position="87"/>
    </location>
</feature>
<dbReference type="CDD" id="cd01673">
    <property type="entry name" value="dNK"/>
    <property type="match status" value="1"/>
</dbReference>
<name>A0A3M0A671_9GAMM</name>
<keyword evidence="3" id="KW-0418">Kinase</keyword>
<dbReference type="Proteomes" id="UP000267187">
    <property type="component" value="Unassembled WGS sequence"/>
</dbReference>
<comment type="caution">
    <text evidence="3">The sequence shown here is derived from an EMBL/GenBank/DDBJ whole genome shotgun (WGS) entry which is preliminary data.</text>
</comment>
<dbReference type="GO" id="GO:0005524">
    <property type="term" value="F:ATP binding"/>
    <property type="evidence" value="ECO:0007669"/>
    <property type="project" value="InterPro"/>
</dbReference>
<dbReference type="InterPro" id="IPR050566">
    <property type="entry name" value="Deoxyribonucleoside_kinase"/>
</dbReference>
<sequence length="221" mass="25847">MTNDAFTVTSKPLFIAVEGNIGAGKTRLARRLAESLKATELLETANSNPFLNDFYRDPKQFALATQLHFLFARNKINLQVKEGSLFDNRYVSDFLINKELLFASVNLSDHEYQLYQQVYESMAIDSVKPDLVIYLQTTTEHSRRQLRDNHRQIQRLISDDYLDKMNDAYTRFFHFYDQSPLLIINASEIDLDDDQEYEAFFQCLLANRHGRHYYNPIPMAI</sequence>
<gene>
    <name evidence="3" type="ORF">DFR27_1442</name>
</gene>
<dbReference type="SUPFAM" id="SSF52540">
    <property type="entry name" value="P-loop containing nucleoside triphosphate hydrolases"/>
    <property type="match status" value="1"/>
</dbReference>
<protein>
    <submittedName>
        <fullName evidence="3">Deoxyadenosine/deoxycytidine kinase</fullName>
    </submittedName>
</protein>
<dbReference type="EMBL" id="REFJ01000003">
    <property type="protein sequence ID" value="RMA80086.1"/>
    <property type="molecule type" value="Genomic_DNA"/>
</dbReference>
<dbReference type="GO" id="GO:0019136">
    <property type="term" value="F:deoxynucleoside kinase activity"/>
    <property type="evidence" value="ECO:0007669"/>
    <property type="project" value="InterPro"/>
</dbReference>
<accession>A0A3M0A671</accession>
<proteinExistence type="predicted"/>
<dbReference type="PIRSF" id="PIRSF000705">
    <property type="entry name" value="DNK"/>
    <property type="match status" value="1"/>
</dbReference>
<dbReference type="InterPro" id="IPR027417">
    <property type="entry name" value="P-loop_NTPase"/>
</dbReference>
<evidence type="ECO:0000256" key="1">
    <source>
        <dbReference type="PIRSR" id="PIRSR000705-1"/>
    </source>
</evidence>
<dbReference type="AlphaFoldDB" id="A0A3M0A671"/>
<dbReference type="GO" id="GO:0005737">
    <property type="term" value="C:cytoplasm"/>
    <property type="evidence" value="ECO:0007669"/>
    <property type="project" value="TreeGrafter"/>
</dbReference>
<dbReference type="PANTHER" id="PTHR10513:SF46">
    <property type="entry name" value="DEOXYGUANOSINE KINASE"/>
    <property type="match status" value="1"/>
</dbReference>
<evidence type="ECO:0000313" key="3">
    <source>
        <dbReference type="EMBL" id="RMA80086.1"/>
    </source>
</evidence>
<dbReference type="InterPro" id="IPR031314">
    <property type="entry name" value="DNK_dom"/>
</dbReference>
<dbReference type="RefSeq" id="WP_121876769.1">
    <property type="nucleotide sequence ID" value="NZ_REFJ01000003.1"/>
</dbReference>
<dbReference type="Gene3D" id="3.40.50.300">
    <property type="entry name" value="P-loop containing nucleotide triphosphate hydrolases"/>
    <property type="match status" value="1"/>
</dbReference>
<dbReference type="PANTHER" id="PTHR10513">
    <property type="entry name" value="DEOXYNUCLEOSIDE KINASE"/>
    <property type="match status" value="1"/>
</dbReference>
<feature type="domain" description="Deoxynucleoside kinase" evidence="2">
    <location>
        <begin position="15"/>
        <end position="197"/>
    </location>
</feature>
<reference evidence="3 4" key="1">
    <citation type="submission" date="2018-10" db="EMBL/GenBank/DDBJ databases">
        <title>Genomic Encyclopedia of Type Strains, Phase IV (KMG-IV): sequencing the most valuable type-strain genomes for metagenomic binning, comparative biology and taxonomic classification.</title>
        <authorList>
            <person name="Goeker M."/>
        </authorList>
    </citation>
    <scope>NUCLEOTIDE SEQUENCE [LARGE SCALE GENOMIC DNA]</scope>
    <source>
        <strain evidence="3 4">DSM 25080</strain>
    </source>
</reference>